<dbReference type="Proteomes" id="UP000248745">
    <property type="component" value="Unassembled WGS sequence"/>
</dbReference>
<dbReference type="InterPro" id="IPR052339">
    <property type="entry name" value="Fe-S_Maturation_MIP18"/>
</dbReference>
<dbReference type="InterPro" id="IPR034904">
    <property type="entry name" value="FSCA_dom_sf"/>
</dbReference>
<dbReference type="OrthoDB" id="3684942at2"/>
<feature type="domain" description="MIP18 family-like" evidence="1">
    <location>
        <begin position="4"/>
        <end position="67"/>
    </location>
</feature>
<dbReference type="AlphaFoldDB" id="A0A2W2BZ55"/>
<dbReference type="InterPro" id="IPR056572">
    <property type="entry name" value="Zn_ribbon_PaaD"/>
</dbReference>
<dbReference type="SUPFAM" id="SSF117916">
    <property type="entry name" value="Fe-S cluster assembly (FSCA) domain-like"/>
    <property type="match status" value="1"/>
</dbReference>
<dbReference type="Pfam" id="PF01883">
    <property type="entry name" value="FeS_assembly_P"/>
    <property type="match status" value="1"/>
</dbReference>
<name>A0A2W2BZ55_9BACT</name>
<evidence type="ECO:0000259" key="1">
    <source>
        <dbReference type="Pfam" id="PF01883"/>
    </source>
</evidence>
<dbReference type="EMBL" id="QKTW01000015">
    <property type="protein sequence ID" value="PZF73113.1"/>
    <property type="molecule type" value="Genomic_DNA"/>
</dbReference>
<dbReference type="InterPro" id="IPR011883">
    <property type="entry name" value="PaaD-like"/>
</dbReference>
<evidence type="ECO:0000313" key="3">
    <source>
        <dbReference type="EMBL" id="PZF73113.1"/>
    </source>
</evidence>
<protein>
    <submittedName>
        <fullName evidence="3">Phenylacetate-CoA oxygenase subunit PaaJ</fullName>
    </submittedName>
</protein>
<reference evidence="3 4" key="1">
    <citation type="submission" date="2018-06" db="EMBL/GenBank/DDBJ databases">
        <title>Mucibacter soli gen. nov., sp. nov., a new member of the family Chitinophagaceae producing mucin.</title>
        <authorList>
            <person name="Kim M.-K."/>
            <person name="Park S."/>
            <person name="Kim T.-S."/>
            <person name="Joung Y."/>
            <person name="Han J.-H."/>
            <person name="Kim S.B."/>
        </authorList>
    </citation>
    <scope>NUCLEOTIDE SEQUENCE [LARGE SCALE GENOMIC DNA]</scope>
    <source>
        <strain evidence="3 4">R1-15</strain>
    </source>
</reference>
<dbReference type="InterPro" id="IPR002744">
    <property type="entry name" value="MIP18-like"/>
</dbReference>
<dbReference type="RefSeq" id="WP_110998690.1">
    <property type="nucleotide sequence ID" value="NZ_QKTW01000015.1"/>
</dbReference>
<dbReference type="PANTHER" id="PTHR42831:SF3">
    <property type="entry name" value="1,2-PHENYLACETYL-COA EPOXIDASE, SUBUNIT D-RELATED"/>
    <property type="match status" value="1"/>
</dbReference>
<accession>A0A2W2BZ55</accession>
<dbReference type="PANTHER" id="PTHR42831">
    <property type="entry name" value="FE-S PROTEIN MATURATION AUXILIARY FACTOR YITW"/>
    <property type="match status" value="1"/>
</dbReference>
<comment type="caution">
    <text evidence="3">The sequence shown here is derived from an EMBL/GenBank/DDBJ whole genome shotgun (WGS) entry which is preliminary data.</text>
</comment>
<feature type="domain" description="PaaD zinc beta ribbon" evidence="2">
    <location>
        <begin position="118"/>
        <end position="158"/>
    </location>
</feature>
<dbReference type="Pfam" id="PF23451">
    <property type="entry name" value="Zn_ribbon_PaaD"/>
    <property type="match status" value="1"/>
</dbReference>
<keyword evidence="4" id="KW-1185">Reference proteome</keyword>
<gene>
    <name evidence="3" type="primary">paaJ</name>
    <name evidence="3" type="ORF">DN068_09580</name>
</gene>
<sequence length="160" mass="17886">MITKEQIYEWLQSVTDPEVPVLTILDLGVVRDVLIGEDEKVTVVITPTYSGCPAMDVIGMNIRMALLSRGIKKLDVQMQLSPAWTTDWMSEDGKRKLKEYGIAPPVSRGSDLDLFDITPVECPHCGSKDTELVSQFGATSCKSLYKCNSCKEPFEHFKCH</sequence>
<evidence type="ECO:0000259" key="2">
    <source>
        <dbReference type="Pfam" id="PF23451"/>
    </source>
</evidence>
<organism evidence="3 4">
    <name type="scientific">Taibaiella soli</name>
    <dbReference type="NCBI Taxonomy" id="1649169"/>
    <lineage>
        <taxon>Bacteria</taxon>
        <taxon>Pseudomonadati</taxon>
        <taxon>Bacteroidota</taxon>
        <taxon>Chitinophagia</taxon>
        <taxon>Chitinophagales</taxon>
        <taxon>Chitinophagaceae</taxon>
        <taxon>Taibaiella</taxon>
    </lineage>
</organism>
<evidence type="ECO:0000313" key="4">
    <source>
        <dbReference type="Proteomes" id="UP000248745"/>
    </source>
</evidence>
<dbReference type="NCBIfam" id="TIGR02159">
    <property type="entry name" value="PA_CoA_Oxy4"/>
    <property type="match status" value="1"/>
</dbReference>
<dbReference type="Gene3D" id="3.30.300.130">
    <property type="entry name" value="Fe-S cluster assembly (FSCA)"/>
    <property type="match status" value="1"/>
</dbReference>
<proteinExistence type="predicted"/>